<evidence type="ECO:0000313" key="1">
    <source>
        <dbReference type="EMBL" id="MDQ0673905.1"/>
    </source>
</evidence>
<keyword evidence="2" id="KW-1185">Reference proteome</keyword>
<accession>A0ABU0PIW5</accession>
<evidence type="ECO:0000313" key="2">
    <source>
        <dbReference type="Proteomes" id="UP001236806"/>
    </source>
</evidence>
<proteinExistence type="predicted"/>
<comment type="caution">
    <text evidence="1">The sequence shown here is derived from an EMBL/GenBank/DDBJ whole genome shotgun (WGS) entry which is preliminary data.</text>
</comment>
<dbReference type="Proteomes" id="UP001236806">
    <property type="component" value="Unassembled WGS sequence"/>
</dbReference>
<name>A0ABU0PIW5_9MICC</name>
<dbReference type="RefSeq" id="WP_306635114.1">
    <property type="nucleotide sequence ID" value="NZ_JAUSXB010000001.1"/>
</dbReference>
<reference evidence="1 2" key="1">
    <citation type="submission" date="2023-07" db="EMBL/GenBank/DDBJ databases">
        <title>Comparative genomics of wheat-associated soil bacteria to identify genetic determinants of phenazine resistance.</title>
        <authorList>
            <person name="Mouncey N."/>
        </authorList>
    </citation>
    <scope>NUCLEOTIDE SEQUENCE [LARGE SCALE GENOMIC DNA]</scope>
    <source>
        <strain evidence="1 2">W1I3</strain>
    </source>
</reference>
<dbReference type="EMBL" id="JAUSXB010000001">
    <property type="protein sequence ID" value="MDQ0673905.1"/>
    <property type="molecule type" value="Genomic_DNA"/>
</dbReference>
<organism evidence="1 2">
    <name type="scientific">Pseudarthrobacter siccitolerans</name>
    <dbReference type="NCBI Taxonomy" id="861266"/>
    <lineage>
        <taxon>Bacteria</taxon>
        <taxon>Bacillati</taxon>
        <taxon>Actinomycetota</taxon>
        <taxon>Actinomycetes</taxon>
        <taxon>Micrococcales</taxon>
        <taxon>Micrococcaceae</taxon>
        <taxon>Pseudarthrobacter</taxon>
    </lineage>
</organism>
<protein>
    <submittedName>
        <fullName evidence="1">Uncharacterized protein</fullName>
    </submittedName>
</protein>
<sequence>MNSKLNIVVRVDLDHAKALVIAKGHVTVHSINALYVVVKRANSIKQGLYLELDISHARVDVEALEQLQACSETHHLPAKIDPYQKPCTISVLAPRQEHTTSRPALLAA</sequence>
<gene>
    <name evidence="1" type="ORF">QFZ36_001466</name>
</gene>